<keyword evidence="4 5" id="KW-0472">Membrane</keyword>
<name>X1HXK8_9ZZZZ</name>
<protein>
    <recommendedName>
        <fullName evidence="7">DoxX family protein</fullName>
    </recommendedName>
</protein>
<dbReference type="InterPro" id="IPR032808">
    <property type="entry name" value="DoxX"/>
</dbReference>
<keyword evidence="2 5" id="KW-0812">Transmembrane</keyword>
<dbReference type="EMBL" id="BARU01028757">
    <property type="protein sequence ID" value="GAH74207.1"/>
    <property type="molecule type" value="Genomic_DNA"/>
</dbReference>
<comment type="caution">
    <text evidence="6">The sequence shown here is derived from an EMBL/GenBank/DDBJ whole genome shotgun (WGS) entry which is preliminary data.</text>
</comment>
<dbReference type="AlphaFoldDB" id="X1HXK8"/>
<feature type="transmembrane region" description="Helical" evidence="5">
    <location>
        <begin position="57"/>
        <end position="75"/>
    </location>
</feature>
<proteinExistence type="predicted"/>
<gene>
    <name evidence="6" type="ORF">S03H2_45860</name>
</gene>
<accession>X1HXK8</accession>
<evidence type="ECO:0000256" key="1">
    <source>
        <dbReference type="ARBA" id="ARBA00004141"/>
    </source>
</evidence>
<organism evidence="6">
    <name type="scientific">marine sediment metagenome</name>
    <dbReference type="NCBI Taxonomy" id="412755"/>
    <lineage>
        <taxon>unclassified sequences</taxon>
        <taxon>metagenomes</taxon>
        <taxon>ecological metagenomes</taxon>
    </lineage>
</organism>
<dbReference type="GO" id="GO:0016020">
    <property type="term" value="C:membrane"/>
    <property type="evidence" value="ECO:0007669"/>
    <property type="project" value="UniProtKB-SubCell"/>
</dbReference>
<dbReference type="Pfam" id="PF07681">
    <property type="entry name" value="DoxX"/>
    <property type="match status" value="1"/>
</dbReference>
<evidence type="ECO:0000256" key="5">
    <source>
        <dbReference type="SAM" id="Phobius"/>
    </source>
</evidence>
<evidence type="ECO:0008006" key="7">
    <source>
        <dbReference type="Google" id="ProtNLM"/>
    </source>
</evidence>
<comment type="subcellular location">
    <subcellularLocation>
        <location evidence="1">Membrane</location>
        <topology evidence="1">Multi-pass membrane protein</topology>
    </subcellularLocation>
</comment>
<feature type="transmembrane region" description="Helical" evidence="5">
    <location>
        <begin position="20"/>
        <end position="37"/>
    </location>
</feature>
<keyword evidence="3 5" id="KW-1133">Transmembrane helix</keyword>
<evidence type="ECO:0000256" key="4">
    <source>
        <dbReference type="ARBA" id="ARBA00023136"/>
    </source>
</evidence>
<feature type="transmembrane region" description="Helical" evidence="5">
    <location>
        <begin position="81"/>
        <end position="98"/>
    </location>
</feature>
<sequence>MGEPGMSLYQHFDLTNEFNILRLICGLFLLPHFYAKASNLELTYKIYDDYRLYPIKAWVFSCMAIEVVCSIGMVFAIYTRYVALLQAVFLFVAAWATWRHSKGKWLWQIGGFEYCLFWGICCIVVAMHG</sequence>
<evidence type="ECO:0000313" key="6">
    <source>
        <dbReference type="EMBL" id="GAH74207.1"/>
    </source>
</evidence>
<evidence type="ECO:0000256" key="3">
    <source>
        <dbReference type="ARBA" id="ARBA00022989"/>
    </source>
</evidence>
<evidence type="ECO:0000256" key="2">
    <source>
        <dbReference type="ARBA" id="ARBA00022692"/>
    </source>
</evidence>
<reference evidence="6" key="1">
    <citation type="journal article" date="2014" name="Front. Microbiol.">
        <title>High frequency of phylogenetically diverse reductive dehalogenase-homologous genes in deep subseafloor sedimentary metagenomes.</title>
        <authorList>
            <person name="Kawai M."/>
            <person name="Futagami T."/>
            <person name="Toyoda A."/>
            <person name="Takaki Y."/>
            <person name="Nishi S."/>
            <person name="Hori S."/>
            <person name="Arai W."/>
            <person name="Tsubouchi T."/>
            <person name="Morono Y."/>
            <person name="Uchiyama I."/>
            <person name="Ito T."/>
            <person name="Fujiyama A."/>
            <person name="Inagaki F."/>
            <person name="Takami H."/>
        </authorList>
    </citation>
    <scope>NUCLEOTIDE SEQUENCE</scope>
    <source>
        <strain evidence="6">Expedition CK06-06</strain>
    </source>
</reference>
<feature type="transmembrane region" description="Helical" evidence="5">
    <location>
        <begin position="105"/>
        <end position="127"/>
    </location>
</feature>